<dbReference type="AlphaFoldDB" id="A0A2V3ICW9"/>
<evidence type="ECO:0000259" key="2">
    <source>
        <dbReference type="Pfam" id="PF07987"/>
    </source>
</evidence>
<dbReference type="InterPro" id="IPR038507">
    <property type="entry name" value="YcnI-like_sf"/>
</dbReference>
<dbReference type="OrthoDB" id="4234at2759"/>
<dbReference type="EMBL" id="NBIV01000398">
    <property type="protein sequence ID" value="PXF39936.1"/>
    <property type="molecule type" value="Genomic_DNA"/>
</dbReference>
<evidence type="ECO:0000256" key="1">
    <source>
        <dbReference type="SAM" id="SignalP"/>
    </source>
</evidence>
<proteinExistence type="predicted"/>
<keyword evidence="4" id="KW-1185">Reference proteome</keyword>
<feature type="chain" id="PRO_5015836460" description="YncI copper-binding domain-containing protein" evidence="1">
    <location>
        <begin position="20"/>
        <end position="164"/>
    </location>
</feature>
<dbReference type="Gene3D" id="2.60.40.2230">
    <property type="entry name" value="Uncharacterised protein YcnI-like PF07987, DUF1775"/>
    <property type="match status" value="1"/>
</dbReference>
<dbReference type="Pfam" id="PF07987">
    <property type="entry name" value="DUF1775"/>
    <property type="match status" value="1"/>
</dbReference>
<protein>
    <recommendedName>
        <fullName evidence="2">YncI copper-binding domain-containing protein</fullName>
    </recommendedName>
</protein>
<organism evidence="3 4">
    <name type="scientific">Gracilariopsis chorda</name>
    <dbReference type="NCBI Taxonomy" id="448386"/>
    <lineage>
        <taxon>Eukaryota</taxon>
        <taxon>Rhodophyta</taxon>
        <taxon>Florideophyceae</taxon>
        <taxon>Rhodymeniophycidae</taxon>
        <taxon>Gracilariales</taxon>
        <taxon>Gracilariaceae</taxon>
        <taxon>Gracilariopsis</taxon>
    </lineage>
</organism>
<reference evidence="3 4" key="1">
    <citation type="journal article" date="2018" name="Mol. Biol. Evol.">
        <title>Analysis of the draft genome of the red seaweed Gracilariopsis chorda provides insights into genome size evolution in Rhodophyta.</title>
        <authorList>
            <person name="Lee J."/>
            <person name="Yang E.C."/>
            <person name="Graf L."/>
            <person name="Yang J.H."/>
            <person name="Qiu H."/>
            <person name="Zel Zion U."/>
            <person name="Chan C.X."/>
            <person name="Stephens T.G."/>
            <person name="Weber A.P.M."/>
            <person name="Boo G.H."/>
            <person name="Boo S.M."/>
            <person name="Kim K.M."/>
            <person name="Shin Y."/>
            <person name="Jung M."/>
            <person name="Lee S.J."/>
            <person name="Yim H.S."/>
            <person name="Lee J.H."/>
            <person name="Bhattacharya D."/>
            <person name="Yoon H.S."/>
        </authorList>
    </citation>
    <scope>NUCLEOTIDE SEQUENCE [LARGE SCALE GENOMIC DNA]</scope>
    <source>
        <strain evidence="3 4">SKKU-2015</strain>
        <tissue evidence="3">Whole body</tissue>
    </source>
</reference>
<feature type="signal peptide" evidence="1">
    <location>
        <begin position="1"/>
        <end position="19"/>
    </location>
</feature>
<evidence type="ECO:0000313" key="4">
    <source>
        <dbReference type="Proteomes" id="UP000247409"/>
    </source>
</evidence>
<evidence type="ECO:0000313" key="3">
    <source>
        <dbReference type="EMBL" id="PXF39936.1"/>
    </source>
</evidence>
<comment type="caution">
    <text evidence="3">The sequence shown here is derived from an EMBL/GenBank/DDBJ whole genome shotgun (WGS) entry which is preliminary data.</text>
</comment>
<keyword evidence="1" id="KW-0732">Signal</keyword>
<dbReference type="InterPro" id="IPR012533">
    <property type="entry name" value="YcnI-copper_dom"/>
</dbReference>
<sequence length="164" mass="18338">MSIKLLSACLALCVALAAAHVKITPAEVPANKSSIIQLRVSHDCGDETVGTTNFTFIMPMKMKYVSVELDTAWKILINKDEEDEDYVRSVTFLGFLPDGFYKLFGVRMRFPDLPAGEKLYFKSYQDCHNQGASLAWDQIATDDNPKPRYPAPYVTLVEPTESGH</sequence>
<gene>
    <name evidence="3" type="ORF">BWQ96_10354</name>
</gene>
<accession>A0A2V3ICW9</accession>
<dbReference type="Proteomes" id="UP000247409">
    <property type="component" value="Unassembled WGS sequence"/>
</dbReference>
<feature type="domain" description="YncI copper-binding" evidence="2">
    <location>
        <begin position="20"/>
        <end position="156"/>
    </location>
</feature>
<name>A0A2V3ICW9_9FLOR</name>